<dbReference type="AlphaFoldDB" id="A0A084W3A6"/>
<organism evidence="1">
    <name type="scientific">Anopheles sinensis</name>
    <name type="common">Mosquito</name>
    <dbReference type="NCBI Taxonomy" id="74873"/>
    <lineage>
        <taxon>Eukaryota</taxon>
        <taxon>Metazoa</taxon>
        <taxon>Ecdysozoa</taxon>
        <taxon>Arthropoda</taxon>
        <taxon>Hexapoda</taxon>
        <taxon>Insecta</taxon>
        <taxon>Pterygota</taxon>
        <taxon>Neoptera</taxon>
        <taxon>Endopterygota</taxon>
        <taxon>Diptera</taxon>
        <taxon>Nematocera</taxon>
        <taxon>Culicoidea</taxon>
        <taxon>Culicidae</taxon>
        <taxon>Anophelinae</taxon>
        <taxon>Anopheles</taxon>
    </lineage>
</organism>
<reference evidence="1 3" key="1">
    <citation type="journal article" date="2014" name="BMC Genomics">
        <title>Genome sequence of Anopheles sinensis provides insight into genetics basis of mosquito competence for malaria parasites.</title>
        <authorList>
            <person name="Zhou D."/>
            <person name="Zhang D."/>
            <person name="Ding G."/>
            <person name="Shi L."/>
            <person name="Hou Q."/>
            <person name="Ye Y."/>
            <person name="Xu Y."/>
            <person name="Zhou H."/>
            <person name="Xiong C."/>
            <person name="Li S."/>
            <person name="Yu J."/>
            <person name="Hong S."/>
            <person name="Yu X."/>
            <person name="Zou P."/>
            <person name="Chen C."/>
            <person name="Chang X."/>
            <person name="Wang W."/>
            <person name="Lv Y."/>
            <person name="Sun Y."/>
            <person name="Ma L."/>
            <person name="Shen B."/>
            <person name="Zhu C."/>
        </authorList>
    </citation>
    <scope>NUCLEOTIDE SEQUENCE [LARGE SCALE GENOMIC DNA]</scope>
</reference>
<keyword evidence="1" id="KW-0808">Transferase</keyword>
<dbReference type="EnsemblMetazoa" id="ASIC012592-RA">
    <property type="protein sequence ID" value="ASIC012592-PA"/>
    <property type="gene ID" value="ASIC012592"/>
</dbReference>
<keyword evidence="3" id="KW-1185">Reference proteome</keyword>
<dbReference type="EMBL" id="ATLV01019900">
    <property type="status" value="NOT_ANNOTATED_CDS"/>
    <property type="molecule type" value="Genomic_DNA"/>
</dbReference>
<name>A0A084W3A6_ANOSI</name>
<dbReference type="EMBL" id="KE525284">
    <property type="protein sequence ID" value="KFB44700.1"/>
    <property type="molecule type" value="Genomic_DNA"/>
</dbReference>
<dbReference type="VEuPathDB" id="VectorBase:ASIC012592"/>
<reference evidence="2" key="2">
    <citation type="submission" date="2020-05" db="UniProtKB">
        <authorList>
            <consortium name="EnsemblMetazoa"/>
        </authorList>
    </citation>
    <scope>IDENTIFICATION</scope>
</reference>
<dbReference type="Proteomes" id="UP000030765">
    <property type="component" value="Unassembled WGS sequence"/>
</dbReference>
<gene>
    <name evidence="1" type="ORF">ZHAS_00012592</name>
</gene>
<evidence type="ECO:0000313" key="1">
    <source>
        <dbReference type="EMBL" id="KFB44700.1"/>
    </source>
</evidence>
<protein>
    <submittedName>
        <fullName evidence="1 2">DNA methylase N-4/N-6 domain-containing protein</fullName>
    </submittedName>
</protein>
<evidence type="ECO:0000313" key="3">
    <source>
        <dbReference type="Proteomes" id="UP000030765"/>
    </source>
</evidence>
<sequence>MYPFVIATVASDWKLVKPSTAPFATTIRGDSIARALKQGGATITHRYESCFRQANENENSWYCILLQQQHVRNNGRRFLAVCYTVLRSPNRTRIVGDSVLSENKSHILKEAKAAAVFVSPEVGQSKAEASSAGVRGE</sequence>
<evidence type="ECO:0000313" key="2">
    <source>
        <dbReference type="EnsemblMetazoa" id="ASIC012592-PA"/>
    </source>
</evidence>
<keyword evidence="1" id="KW-0489">Methyltransferase</keyword>
<proteinExistence type="predicted"/>
<dbReference type="GO" id="GO:0008168">
    <property type="term" value="F:methyltransferase activity"/>
    <property type="evidence" value="ECO:0007669"/>
    <property type="project" value="UniProtKB-KW"/>
</dbReference>
<dbReference type="GO" id="GO:0032259">
    <property type="term" value="P:methylation"/>
    <property type="evidence" value="ECO:0007669"/>
    <property type="project" value="UniProtKB-KW"/>
</dbReference>
<accession>A0A084W3A6</accession>